<accession>A0A917I5A4</accession>
<name>A0A917I5A4_9HYPH</name>
<dbReference type="EMBL" id="BMES01000001">
    <property type="protein sequence ID" value="GGH13824.1"/>
    <property type="molecule type" value="Genomic_DNA"/>
</dbReference>
<dbReference type="Gene3D" id="3.30.420.240">
    <property type="match status" value="1"/>
</dbReference>
<comment type="caution">
    <text evidence="3">The sequence shown here is derived from an EMBL/GenBank/DDBJ whole genome shotgun (WGS) entry which is preliminary data.</text>
</comment>
<proteinExistence type="predicted"/>
<keyword evidence="1" id="KW-1188">Viral release from host cell</keyword>
<reference evidence="3" key="1">
    <citation type="journal article" date="2014" name="Int. J. Syst. Evol. Microbiol.">
        <title>Complete genome sequence of Corynebacterium casei LMG S-19264T (=DSM 44701T), isolated from a smear-ripened cheese.</title>
        <authorList>
            <consortium name="US DOE Joint Genome Institute (JGI-PGF)"/>
            <person name="Walter F."/>
            <person name="Albersmeier A."/>
            <person name="Kalinowski J."/>
            <person name="Ruckert C."/>
        </authorList>
    </citation>
    <scope>NUCLEOTIDE SEQUENCE</scope>
    <source>
        <strain evidence="3">CGMCC 1.12214</strain>
    </source>
</reference>
<protein>
    <submittedName>
        <fullName evidence="3">DNA-packaging protein</fullName>
    </submittedName>
</protein>
<gene>
    <name evidence="3" type="ORF">GCM10007036_12690</name>
</gene>
<dbReference type="Proteomes" id="UP000603912">
    <property type="component" value="Unassembled WGS sequence"/>
</dbReference>
<organism evidence="3 4">
    <name type="scientific">Alsobacter metallidurans</name>
    <dbReference type="NCBI Taxonomy" id="340221"/>
    <lineage>
        <taxon>Bacteria</taxon>
        <taxon>Pseudomonadati</taxon>
        <taxon>Pseudomonadota</taxon>
        <taxon>Alphaproteobacteria</taxon>
        <taxon>Hyphomicrobiales</taxon>
        <taxon>Alsobacteraceae</taxon>
        <taxon>Alsobacter</taxon>
    </lineage>
</organism>
<dbReference type="Pfam" id="PF03237">
    <property type="entry name" value="Terminase_6N"/>
    <property type="match status" value="1"/>
</dbReference>
<dbReference type="InterPro" id="IPR035421">
    <property type="entry name" value="Terminase_6C"/>
</dbReference>
<dbReference type="InterPro" id="IPR027417">
    <property type="entry name" value="P-loop_NTPase"/>
</dbReference>
<feature type="domain" description="Terminase large subunit gp17-like C-terminal" evidence="2">
    <location>
        <begin position="277"/>
        <end position="427"/>
    </location>
</feature>
<sequence>MRDTFLELHENGKLNSLLSEASPGILRHWMTQWDLWGRPDQQPPAAAQGGGPWSVWLILGGRGAGKTRAGAEWVRALATGRKPVGRIALLGETFADVRDVMVEGPSGILAVHPRDKRPRWESSRRRLAWPNGAVAHAFSAEDPESLRGPQFGAAWLDELAKWRQARETWDMLQFGMRLGDRPRQLVTTTPRPLPLLKEILADPHTAVCRASTAANRAFLAPGFIDMMARRYGGTRLGRQELMGEILEERQDALWSRDLIESCREAEAPAGLTRIVVAVDPPASSSKRADACGIVAAGIDADGVVHVLADATLAGVRPAAWAAAACALVRRLEADALVVEVNQGGEMAQAVLAEAGPGVPVTPVRAARGKHLRAEPVAHLYERGRVRHAGSFPDLEDELCDFGPTATGFGLSNGRSPDRMDALVWAVTALALGAKTAEPRVRRM</sequence>
<dbReference type="Gene3D" id="3.40.50.300">
    <property type="entry name" value="P-loop containing nucleotide triphosphate hydrolases"/>
    <property type="match status" value="1"/>
</dbReference>
<dbReference type="AlphaFoldDB" id="A0A917I5A4"/>
<reference evidence="3" key="2">
    <citation type="submission" date="2020-09" db="EMBL/GenBank/DDBJ databases">
        <authorList>
            <person name="Sun Q."/>
            <person name="Zhou Y."/>
        </authorList>
    </citation>
    <scope>NUCLEOTIDE SEQUENCE</scope>
    <source>
        <strain evidence="3">CGMCC 1.12214</strain>
    </source>
</reference>
<evidence type="ECO:0000256" key="1">
    <source>
        <dbReference type="ARBA" id="ARBA00022612"/>
    </source>
</evidence>
<evidence type="ECO:0000313" key="3">
    <source>
        <dbReference type="EMBL" id="GGH13824.1"/>
    </source>
</evidence>
<keyword evidence="4" id="KW-1185">Reference proteome</keyword>
<dbReference type="Pfam" id="PF17289">
    <property type="entry name" value="Terminase_6C"/>
    <property type="match status" value="1"/>
</dbReference>
<evidence type="ECO:0000313" key="4">
    <source>
        <dbReference type="Proteomes" id="UP000603912"/>
    </source>
</evidence>
<evidence type="ECO:0000259" key="2">
    <source>
        <dbReference type="Pfam" id="PF17289"/>
    </source>
</evidence>